<dbReference type="AlphaFoldDB" id="A0A7T0M4P6"/>
<feature type="transmembrane region" description="Helical" evidence="1">
    <location>
        <begin position="65"/>
        <end position="87"/>
    </location>
</feature>
<dbReference type="GeneID" id="63661363"/>
<geneLocation type="mitochondrion" evidence="2"/>
<keyword evidence="1" id="KW-1133">Transmembrane helix</keyword>
<dbReference type="RefSeq" id="YP_010049541.1">
    <property type="nucleotide sequence ID" value="NC_054369.1"/>
</dbReference>
<accession>A0A7T0M4P6</accession>
<protein>
    <submittedName>
        <fullName evidence="2">Uncharacterized protein</fullName>
    </submittedName>
</protein>
<feature type="transmembrane region" description="Helical" evidence="1">
    <location>
        <begin position="21"/>
        <end position="45"/>
    </location>
</feature>
<name>A0A7T0M4P6_9SPIT</name>
<organism evidence="2">
    <name type="scientific">Strombidium cf. sulcatum</name>
    <dbReference type="NCBI Taxonomy" id="2793073"/>
    <lineage>
        <taxon>Eukaryota</taxon>
        <taxon>Sar</taxon>
        <taxon>Alveolata</taxon>
        <taxon>Ciliophora</taxon>
        <taxon>Intramacronucleata</taxon>
        <taxon>Spirotrichea</taxon>
        <taxon>Oligotrichia</taxon>
        <taxon>Strombidiidae</taxon>
        <taxon>Strombidium</taxon>
    </lineage>
</organism>
<evidence type="ECO:0000256" key="1">
    <source>
        <dbReference type="SAM" id="Phobius"/>
    </source>
</evidence>
<keyword evidence="1" id="KW-0472">Membrane</keyword>
<reference evidence="2" key="1">
    <citation type="submission" date="2020-05" db="EMBL/GenBank/DDBJ databases">
        <title>Characterization and comparative analysis of mitochondrial genomes of the highly differentiated ciliated protists shed light on the diversity and evolution of the linear molecular architecture.</title>
        <authorList>
            <person name="Zhang T."/>
            <person name="Li C."/>
            <person name="Zhang X."/>
            <person name="Wang C."/>
            <person name="Roger A.J."/>
            <person name="Song W."/>
            <person name="Gao F."/>
        </authorList>
    </citation>
    <scope>NUCLEOTIDE SEQUENCE</scope>
</reference>
<gene>
    <name evidence="2" type="primary">orf_s3</name>
</gene>
<sequence length="123" mass="14238">MVIAQSFCTVNFKTGMKAYGLAFFSSITDYVYHAFKSLIYFVDFVVKYMPHAMDVLFVLVDTSEIFILLLLAVLLIIGDFLLISFVLNLNSSNDKTSGNKSNLNSSKNDDYFYNFFKYYSRRY</sequence>
<keyword evidence="1" id="KW-0812">Transmembrane</keyword>
<proteinExistence type="predicted"/>
<evidence type="ECO:0000313" key="2">
    <source>
        <dbReference type="EMBL" id="QPL15946.1"/>
    </source>
</evidence>
<dbReference type="EMBL" id="MT471316">
    <property type="protein sequence ID" value="QPL15946.1"/>
    <property type="molecule type" value="Genomic_DNA"/>
</dbReference>
<keyword evidence="2" id="KW-0496">Mitochondrion</keyword>